<accession>A0ABR3CI93</accession>
<dbReference type="EMBL" id="JAJVCZ030000004">
    <property type="protein sequence ID" value="KAL0260254.1"/>
    <property type="molecule type" value="Genomic_DNA"/>
</dbReference>
<comment type="subunit">
    <text evidence="8">Component of the 7-subunit TFIIH core complex.</text>
</comment>
<evidence type="ECO:0000256" key="7">
    <source>
        <dbReference type="ARBA" id="ARBA00023242"/>
    </source>
</evidence>
<evidence type="ECO:0000313" key="9">
    <source>
        <dbReference type="EMBL" id="KAL0260254.1"/>
    </source>
</evidence>
<dbReference type="SMART" id="SM01395">
    <property type="entry name" value="Tbf5"/>
    <property type="match status" value="1"/>
</dbReference>
<name>A0ABR3CI93_9PEZI</name>
<evidence type="ECO:0000256" key="6">
    <source>
        <dbReference type="ARBA" id="ARBA00023204"/>
    </source>
</evidence>
<comment type="caution">
    <text evidence="9">The sequence shown here is derived from an EMBL/GenBank/DDBJ whole genome shotgun (WGS) entry which is preliminary data.</text>
</comment>
<evidence type="ECO:0000256" key="8">
    <source>
        <dbReference type="RuleBase" id="RU368032"/>
    </source>
</evidence>
<comment type="subcellular location">
    <subcellularLocation>
        <location evidence="1 8">Nucleus</location>
    </subcellularLocation>
</comment>
<evidence type="ECO:0000256" key="2">
    <source>
        <dbReference type="ARBA" id="ARBA00007470"/>
    </source>
</evidence>
<dbReference type="Gene3D" id="3.30.70.1220">
    <property type="entry name" value="TFB5-like"/>
    <property type="match status" value="1"/>
</dbReference>
<dbReference type="InterPro" id="IPR035935">
    <property type="entry name" value="TFB5-like_sf"/>
</dbReference>
<dbReference type="GeneID" id="92008024"/>
<evidence type="ECO:0000256" key="3">
    <source>
        <dbReference type="ARBA" id="ARBA00022763"/>
    </source>
</evidence>
<dbReference type="PANTHER" id="PTHR28580">
    <property type="entry name" value="GENERAL TRANSCRIPTION FACTOR IIH SUBUNIT 5"/>
    <property type="match status" value="1"/>
</dbReference>
<gene>
    <name evidence="9" type="ORF">SLS55_003939</name>
</gene>
<proteinExistence type="inferred from homology"/>
<protein>
    <recommendedName>
        <fullName evidence="8">General transcription and DNA repair factor IIH subunit TFB5</fullName>
    </recommendedName>
</protein>
<evidence type="ECO:0000313" key="10">
    <source>
        <dbReference type="Proteomes" id="UP001430584"/>
    </source>
</evidence>
<dbReference type="Proteomes" id="UP001430584">
    <property type="component" value="Unassembled WGS sequence"/>
</dbReference>
<dbReference type="RefSeq" id="XP_066633283.1">
    <property type="nucleotide sequence ID" value="XM_066775402.1"/>
</dbReference>
<dbReference type="InterPro" id="IPR009400">
    <property type="entry name" value="TFIIH_TTDA/Tfb5"/>
</dbReference>
<evidence type="ECO:0000256" key="5">
    <source>
        <dbReference type="ARBA" id="ARBA00023163"/>
    </source>
</evidence>
<dbReference type="Pfam" id="PF06331">
    <property type="entry name" value="Tfb5"/>
    <property type="match status" value="1"/>
</dbReference>
<dbReference type="PANTHER" id="PTHR28580:SF1">
    <property type="entry name" value="GENERAL TRANSCRIPTION FACTOR IIH SUBUNIT 5"/>
    <property type="match status" value="1"/>
</dbReference>
<comment type="function">
    <text evidence="8">In NER, TFIIH acts by opening DNA around the lesion to allow the excision of the damaged oligonucleotide and its replacement by a new DNA fragment. In transcription, TFIIH has an essential role in transcription initiation. When the pre-initiation complex (PIC) has been established, TFIIH is required for promoter opening and promoter escape.</text>
</comment>
<keyword evidence="7 8" id="KW-0539">Nucleus</keyword>
<keyword evidence="6 8" id="KW-0234">DNA repair</keyword>
<keyword evidence="10" id="KW-1185">Reference proteome</keyword>
<keyword evidence="3 8" id="KW-0227">DNA damage</keyword>
<sequence length="85" mass="9656">MPLCRGYHLYGAVLMCRLKGILVQCDESIKTIIVKIDSELNDFIIEDLDDETLVIKAEKLRELKRRLNEVLKDAVGMPPEAANID</sequence>
<keyword evidence="4 8" id="KW-0805">Transcription regulation</keyword>
<evidence type="ECO:0000256" key="4">
    <source>
        <dbReference type="ARBA" id="ARBA00023015"/>
    </source>
</evidence>
<evidence type="ECO:0000256" key="1">
    <source>
        <dbReference type="ARBA" id="ARBA00004123"/>
    </source>
</evidence>
<dbReference type="SUPFAM" id="SSF142897">
    <property type="entry name" value="TFB5-like"/>
    <property type="match status" value="1"/>
</dbReference>
<reference evidence="9 10" key="1">
    <citation type="submission" date="2024-02" db="EMBL/GenBank/DDBJ databases">
        <title>De novo assembly and annotation of 12 fungi associated with fruit tree decline syndrome in Ontario, Canada.</title>
        <authorList>
            <person name="Sulman M."/>
            <person name="Ellouze W."/>
            <person name="Ilyukhin E."/>
        </authorList>
    </citation>
    <scope>NUCLEOTIDE SEQUENCE [LARGE SCALE GENOMIC DNA]</scope>
    <source>
        <strain evidence="9 10">FDS-637</strain>
    </source>
</reference>
<organism evidence="9 10">
    <name type="scientific">Diplodia seriata</name>
    <dbReference type="NCBI Taxonomy" id="420778"/>
    <lineage>
        <taxon>Eukaryota</taxon>
        <taxon>Fungi</taxon>
        <taxon>Dikarya</taxon>
        <taxon>Ascomycota</taxon>
        <taxon>Pezizomycotina</taxon>
        <taxon>Dothideomycetes</taxon>
        <taxon>Dothideomycetes incertae sedis</taxon>
        <taxon>Botryosphaeriales</taxon>
        <taxon>Botryosphaeriaceae</taxon>
        <taxon>Diplodia</taxon>
    </lineage>
</organism>
<keyword evidence="5 8" id="KW-0804">Transcription</keyword>
<comment type="similarity">
    <text evidence="2 8">Belongs to the TFB5 family.</text>
</comment>